<dbReference type="CDD" id="cd16429">
    <property type="entry name" value="VirB10"/>
    <property type="match status" value="1"/>
</dbReference>
<evidence type="ECO:0000256" key="6">
    <source>
        <dbReference type="SAM" id="MobiDB-lite"/>
    </source>
</evidence>
<feature type="region of interest" description="Disordered" evidence="6">
    <location>
        <begin position="168"/>
        <end position="190"/>
    </location>
</feature>
<evidence type="ECO:0000256" key="1">
    <source>
        <dbReference type="ARBA" id="ARBA00004167"/>
    </source>
</evidence>
<keyword evidence="5 7" id="KW-0472">Membrane</keyword>
<feature type="region of interest" description="Disordered" evidence="6">
    <location>
        <begin position="224"/>
        <end position="262"/>
    </location>
</feature>
<name>A0A562PP08_9PSED</name>
<keyword evidence="4 7" id="KW-1133">Transmembrane helix</keyword>
<dbReference type="RefSeq" id="WP_145145983.1">
    <property type="nucleotide sequence ID" value="NZ_VLKY01000033.1"/>
</dbReference>
<evidence type="ECO:0000313" key="8">
    <source>
        <dbReference type="EMBL" id="TWI46167.1"/>
    </source>
</evidence>
<keyword evidence="3 7" id="KW-0812">Transmembrane</keyword>
<dbReference type="EMBL" id="VLKY01000033">
    <property type="protein sequence ID" value="TWI46167.1"/>
    <property type="molecule type" value="Genomic_DNA"/>
</dbReference>
<dbReference type="OrthoDB" id="9766860at2"/>
<comment type="subcellular location">
    <subcellularLocation>
        <location evidence="1">Membrane</location>
        <topology evidence="1">Single-pass membrane protein</topology>
    </subcellularLocation>
</comment>
<feature type="transmembrane region" description="Helical" evidence="7">
    <location>
        <begin position="30"/>
        <end position="51"/>
    </location>
</feature>
<dbReference type="Pfam" id="PF03743">
    <property type="entry name" value="TrbI"/>
    <property type="match status" value="1"/>
</dbReference>
<evidence type="ECO:0000256" key="3">
    <source>
        <dbReference type="ARBA" id="ARBA00022692"/>
    </source>
</evidence>
<evidence type="ECO:0000313" key="9">
    <source>
        <dbReference type="Proteomes" id="UP000316905"/>
    </source>
</evidence>
<protein>
    <submittedName>
        <fullName evidence="8">Type IV secretion system protein VirB10</fullName>
    </submittedName>
</protein>
<dbReference type="Gene3D" id="2.40.128.260">
    <property type="entry name" value="Type IV secretion system, VirB10/TraB/TrbI"/>
    <property type="match status" value="1"/>
</dbReference>
<gene>
    <name evidence="8" type="ORF">IQ22_04542</name>
</gene>
<sequence>MSTVNQDQMSPDTSPGKLAKFAGVRKVNNWPMIIAGSALVIFLGIMALVAADRAAKQNEKAQEKEKEVLSSSTFAKDIAGGPEAGIIPDATALPPVMPKLDNTLPAEKKPDAPAVAVVRPSEDLTAPPTPPGYAPATQVAVDPALEQIKQMKTQQLFDAVKAKTRVSVDQTASYSSGSSRSNSSAPTSNEDALARIAAARAELNNRKYQDPTQAYKQQLAAIRGESGGSSNRGMGGSSSDDSPFLVNASNSSRNSYDQFDNASGKDRWELKSTQEAPKTPYVIQAGFVIPGIMITGINSDLPGQVTAQVAQDVSDTPTGKWVLVPQGTRLVGTYGSDVAYGQNRVMVAWQRLVFPDGKTMDIGSMPGADSAGYSGFHDLTNNHLLRLFGSAFLMSGITAGISLSQDSSSGYGQETASSAMSEALGQQLGQVTSELIRKNLNVSPTLEIRPGYRFNVTVTKDMVFSKPYKAFDY</sequence>
<dbReference type="InterPro" id="IPR042217">
    <property type="entry name" value="T4SS_VirB10/TrbI"/>
</dbReference>
<feature type="compositionally biased region" description="Low complexity" evidence="6">
    <location>
        <begin position="173"/>
        <end position="190"/>
    </location>
</feature>
<dbReference type="InterPro" id="IPR005498">
    <property type="entry name" value="T4SS_VirB10/TraB/TrbI"/>
</dbReference>
<organism evidence="8 9">
    <name type="scientific">Pseudomonas duriflava</name>
    <dbReference type="NCBI Taxonomy" id="459528"/>
    <lineage>
        <taxon>Bacteria</taxon>
        <taxon>Pseudomonadati</taxon>
        <taxon>Pseudomonadota</taxon>
        <taxon>Gammaproteobacteria</taxon>
        <taxon>Pseudomonadales</taxon>
        <taxon>Pseudomonadaceae</taxon>
        <taxon>Pseudomonas</taxon>
    </lineage>
</organism>
<dbReference type="GO" id="GO:0016020">
    <property type="term" value="C:membrane"/>
    <property type="evidence" value="ECO:0007669"/>
    <property type="project" value="UniProtKB-SubCell"/>
</dbReference>
<reference evidence="8 9" key="1">
    <citation type="journal article" date="2015" name="Stand. Genomic Sci.">
        <title>Genomic Encyclopedia of Bacterial and Archaeal Type Strains, Phase III: the genomes of soil and plant-associated and newly described type strains.</title>
        <authorList>
            <person name="Whitman W.B."/>
            <person name="Woyke T."/>
            <person name="Klenk H.P."/>
            <person name="Zhou Y."/>
            <person name="Lilburn T.G."/>
            <person name="Beck B.J."/>
            <person name="De Vos P."/>
            <person name="Vandamme P."/>
            <person name="Eisen J.A."/>
            <person name="Garrity G."/>
            <person name="Hugenholtz P."/>
            <person name="Kyrpides N.C."/>
        </authorList>
    </citation>
    <scope>NUCLEOTIDE SEQUENCE [LARGE SCALE GENOMIC DNA]</scope>
    <source>
        <strain evidence="8 9">CGMCC 1.6858</strain>
    </source>
</reference>
<dbReference type="Proteomes" id="UP000316905">
    <property type="component" value="Unassembled WGS sequence"/>
</dbReference>
<comment type="similarity">
    <text evidence="2">Belongs to the TrbI/VirB10 family.</text>
</comment>
<evidence type="ECO:0000256" key="5">
    <source>
        <dbReference type="ARBA" id="ARBA00023136"/>
    </source>
</evidence>
<feature type="compositionally biased region" description="Polar residues" evidence="6">
    <location>
        <begin position="247"/>
        <end position="261"/>
    </location>
</feature>
<evidence type="ECO:0000256" key="2">
    <source>
        <dbReference type="ARBA" id="ARBA00010265"/>
    </source>
</evidence>
<evidence type="ECO:0000256" key="7">
    <source>
        <dbReference type="SAM" id="Phobius"/>
    </source>
</evidence>
<evidence type="ECO:0000256" key="4">
    <source>
        <dbReference type="ARBA" id="ARBA00022989"/>
    </source>
</evidence>
<dbReference type="AlphaFoldDB" id="A0A562PP08"/>
<proteinExistence type="inferred from homology"/>
<keyword evidence="9" id="KW-1185">Reference proteome</keyword>
<accession>A0A562PP08</accession>
<comment type="caution">
    <text evidence="8">The sequence shown here is derived from an EMBL/GenBank/DDBJ whole genome shotgun (WGS) entry which is preliminary data.</text>
</comment>